<dbReference type="InterPro" id="IPR000683">
    <property type="entry name" value="Gfo/Idh/MocA-like_OxRdtase_N"/>
</dbReference>
<proteinExistence type="predicted"/>
<dbReference type="EMBL" id="NFCF01000052">
    <property type="protein sequence ID" value="OTW52805.1"/>
    <property type="molecule type" value="Genomic_DNA"/>
</dbReference>
<comment type="caution">
    <text evidence="3">The sequence shown here is derived from an EMBL/GenBank/DDBJ whole genome shotgun (WGS) entry which is preliminary data.</text>
</comment>
<sequence>MEKVGVWGAGFISHSHAAALRNCGIDILAVVDQSEQAVKTFASKWEIPIYGTDDSILFRDTITTVHVCTPPNLHFKMVKRLLESGKNVLCEKPLCFTNKEAEELVKLANSKSLKCAVNLNVRYHNMTDKIKEKVQSSNFGDIHLIHGNYLQEFHTLPTAYNWRYKPELAGKMRAVTEIGTHWFDIIKYVSNLDIVSVSALFGNYNPKRLLKDNLMYSIVEKGIGGADSEVEVVSEDVALVYLRFSNGAIGSVVLSEISHGYSNHLSYEITGSKMTVGWNSQDNNEFYFSEGQCQSNIIKDGFGNGFNDSFQNLVTDFYSDSMESLKYPSFKEGAAIVKICNAIYKSAINESKWVSLE</sequence>
<evidence type="ECO:0000259" key="1">
    <source>
        <dbReference type="Pfam" id="PF01408"/>
    </source>
</evidence>
<feature type="domain" description="Gfo/Idh/MocA-like oxidoreductase N-terminal" evidence="1">
    <location>
        <begin position="3"/>
        <end position="118"/>
    </location>
</feature>
<evidence type="ECO:0008006" key="5">
    <source>
        <dbReference type="Google" id="ProtNLM"/>
    </source>
</evidence>
<dbReference type="InterPro" id="IPR052515">
    <property type="entry name" value="Gfo/Idh/MocA_Oxidoreductase"/>
</dbReference>
<dbReference type="InterPro" id="IPR036291">
    <property type="entry name" value="NAD(P)-bd_dom_sf"/>
</dbReference>
<evidence type="ECO:0000259" key="2">
    <source>
        <dbReference type="Pfam" id="PF22725"/>
    </source>
</evidence>
<evidence type="ECO:0000313" key="3">
    <source>
        <dbReference type="EMBL" id="OTW52805.1"/>
    </source>
</evidence>
<dbReference type="SUPFAM" id="SSF51735">
    <property type="entry name" value="NAD(P)-binding Rossmann-fold domains"/>
    <property type="match status" value="1"/>
</dbReference>
<accession>A0A242WCM7</accession>
<reference evidence="3 4" key="1">
    <citation type="submission" date="2016-10" db="EMBL/GenBank/DDBJ databases">
        <title>Comparative genomics of Bacillus thuringiensis reveals a path to pathogens against multiple invertebrate hosts.</title>
        <authorList>
            <person name="Zheng J."/>
            <person name="Gao Q."/>
            <person name="Liu H."/>
            <person name="Peng D."/>
            <person name="Ruan L."/>
            <person name="Sun M."/>
        </authorList>
    </citation>
    <scope>NUCLEOTIDE SEQUENCE [LARGE SCALE GENOMIC DNA]</scope>
    <source>
        <strain evidence="3">BGSC 4AC1</strain>
    </source>
</reference>
<dbReference type="GO" id="GO:0000166">
    <property type="term" value="F:nucleotide binding"/>
    <property type="evidence" value="ECO:0007669"/>
    <property type="project" value="InterPro"/>
</dbReference>
<gene>
    <name evidence="3" type="ORF">BK699_05685</name>
</gene>
<organism evidence="3 4">
    <name type="scientific">Bacillus thuringiensis serovar mexicanensis</name>
    <dbReference type="NCBI Taxonomy" id="180868"/>
    <lineage>
        <taxon>Bacteria</taxon>
        <taxon>Bacillati</taxon>
        <taxon>Bacillota</taxon>
        <taxon>Bacilli</taxon>
        <taxon>Bacillales</taxon>
        <taxon>Bacillaceae</taxon>
        <taxon>Bacillus</taxon>
        <taxon>Bacillus cereus group</taxon>
    </lineage>
</organism>
<dbReference type="RefSeq" id="WP_000416580.1">
    <property type="nucleotide sequence ID" value="NZ_NFCF01000052.1"/>
</dbReference>
<feature type="domain" description="GFO/IDH/MocA-like oxidoreductase" evidence="2">
    <location>
        <begin position="129"/>
        <end position="275"/>
    </location>
</feature>
<dbReference type="Pfam" id="PF01408">
    <property type="entry name" value="GFO_IDH_MocA"/>
    <property type="match status" value="1"/>
</dbReference>
<dbReference type="SUPFAM" id="SSF55347">
    <property type="entry name" value="Glyceraldehyde-3-phosphate dehydrogenase-like, C-terminal domain"/>
    <property type="match status" value="1"/>
</dbReference>
<dbReference type="Proteomes" id="UP000195152">
    <property type="component" value="Unassembled WGS sequence"/>
</dbReference>
<dbReference type="PANTHER" id="PTHR43249:SF1">
    <property type="entry name" value="D-GLUCOSIDE 3-DEHYDROGENASE"/>
    <property type="match status" value="1"/>
</dbReference>
<dbReference type="PANTHER" id="PTHR43249">
    <property type="entry name" value="UDP-N-ACETYL-2-AMINO-2-DEOXY-D-GLUCURONATE OXIDASE"/>
    <property type="match status" value="1"/>
</dbReference>
<dbReference type="Gene3D" id="3.30.360.10">
    <property type="entry name" value="Dihydrodipicolinate Reductase, domain 2"/>
    <property type="match status" value="1"/>
</dbReference>
<evidence type="ECO:0000313" key="4">
    <source>
        <dbReference type="Proteomes" id="UP000195152"/>
    </source>
</evidence>
<dbReference type="InterPro" id="IPR055170">
    <property type="entry name" value="GFO_IDH_MocA-like_dom"/>
</dbReference>
<dbReference type="Pfam" id="PF22725">
    <property type="entry name" value="GFO_IDH_MocA_C3"/>
    <property type="match status" value="1"/>
</dbReference>
<protein>
    <recommendedName>
        <fullName evidence="5">Dehydrogenase</fullName>
    </recommendedName>
</protein>
<dbReference type="Gene3D" id="3.40.50.720">
    <property type="entry name" value="NAD(P)-binding Rossmann-like Domain"/>
    <property type="match status" value="1"/>
</dbReference>
<dbReference type="AlphaFoldDB" id="A0A242WCM7"/>
<name>A0A242WCM7_BACTU</name>